<dbReference type="InterPro" id="IPR040362">
    <property type="entry name" value="RELCH"/>
</dbReference>
<dbReference type="InterPro" id="IPR006594">
    <property type="entry name" value="LisH"/>
</dbReference>
<evidence type="ECO:0000313" key="3">
    <source>
        <dbReference type="Proteomes" id="UP000287651"/>
    </source>
</evidence>
<organism evidence="2 3">
    <name type="scientific">Ensete ventricosum</name>
    <name type="common">Abyssinian banana</name>
    <name type="synonym">Musa ensete</name>
    <dbReference type="NCBI Taxonomy" id="4639"/>
    <lineage>
        <taxon>Eukaryota</taxon>
        <taxon>Viridiplantae</taxon>
        <taxon>Streptophyta</taxon>
        <taxon>Embryophyta</taxon>
        <taxon>Tracheophyta</taxon>
        <taxon>Spermatophyta</taxon>
        <taxon>Magnoliopsida</taxon>
        <taxon>Liliopsida</taxon>
        <taxon>Zingiberales</taxon>
        <taxon>Musaceae</taxon>
        <taxon>Ensete</taxon>
    </lineage>
</organism>
<dbReference type="Proteomes" id="UP000287651">
    <property type="component" value="Unassembled WGS sequence"/>
</dbReference>
<reference evidence="2 3" key="1">
    <citation type="journal article" date="2014" name="Agronomy (Basel)">
        <title>A Draft Genome Sequence for Ensete ventricosum, the Drought-Tolerant Tree Against Hunger.</title>
        <authorList>
            <person name="Harrison J."/>
            <person name="Moore K.A."/>
            <person name="Paszkiewicz K."/>
            <person name="Jones T."/>
            <person name="Grant M."/>
            <person name="Ambacheew D."/>
            <person name="Muzemil S."/>
            <person name="Studholme D.J."/>
        </authorList>
    </citation>
    <scope>NUCLEOTIDE SEQUENCE [LARGE SCALE GENOMIC DNA]</scope>
</reference>
<dbReference type="GO" id="GO:0055037">
    <property type="term" value="C:recycling endosome"/>
    <property type="evidence" value="ECO:0007669"/>
    <property type="project" value="TreeGrafter"/>
</dbReference>
<proteinExistence type="predicted"/>
<dbReference type="SMART" id="SM00667">
    <property type="entry name" value="LisH"/>
    <property type="match status" value="1"/>
</dbReference>
<sequence length="269" mass="30346">MLFLNSSSGSSSDISVTNGPTTLHNKRKISYVSLGPLKDTERKDLNCAVKEYLLFAGYRLTAMTFLEEVSSNWRYNEHEKAGRSKVQNLKQSMELQRKQLNDCRAEITALKMHIEGARASRSWTSGESESTKAPYTDKSKEEKKTSYGELEDLKGVDSTTRNPEPIIALSKAVQSEEKVVEINEVAVVSKSVDLVSTNSDENHGYQVSKDVRSRPDNIVSCNDSVEYQENVHKLISVLKSEDKGLNQNSESPKREKTQKMVKYLKTCYF</sequence>
<dbReference type="AlphaFoldDB" id="A0A427AIM6"/>
<dbReference type="PANTHER" id="PTHR32059:SF0">
    <property type="entry name" value="RAB11-BINDING PROTEIN RELCH"/>
    <property type="match status" value="1"/>
</dbReference>
<feature type="region of interest" description="Disordered" evidence="1">
    <location>
        <begin position="119"/>
        <end position="148"/>
    </location>
</feature>
<protein>
    <submittedName>
        <fullName evidence="2">Uncharacterized protein</fullName>
    </submittedName>
</protein>
<dbReference type="PROSITE" id="PS50896">
    <property type="entry name" value="LISH"/>
    <property type="match status" value="1"/>
</dbReference>
<evidence type="ECO:0000313" key="2">
    <source>
        <dbReference type="EMBL" id="RRT76074.1"/>
    </source>
</evidence>
<accession>A0A427AIM6</accession>
<gene>
    <name evidence="2" type="ORF">B296_00030575</name>
</gene>
<dbReference type="GO" id="GO:0032367">
    <property type="term" value="P:intracellular cholesterol transport"/>
    <property type="evidence" value="ECO:0007669"/>
    <property type="project" value="InterPro"/>
</dbReference>
<feature type="compositionally biased region" description="Polar residues" evidence="1">
    <location>
        <begin position="121"/>
        <end position="133"/>
    </location>
</feature>
<dbReference type="PANTHER" id="PTHR32059">
    <property type="entry name" value="RAB11-BINDING PROTEIN RELCH"/>
    <property type="match status" value="1"/>
</dbReference>
<dbReference type="EMBL" id="AMZH03002297">
    <property type="protein sequence ID" value="RRT76074.1"/>
    <property type="molecule type" value="Genomic_DNA"/>
</dbReference>
<evidence type="ECO:0000256" key="1">
    <source>
        <dbReference type="SAM" id="MobiDB-lite"/>
    </source>
</evidence>
<feature type="compositionally biased region" description="Basic and acidic residues" evidence="1">
    <location>
        <begin position="135"/>
        <end position="148"/>
    </location>
</feature>
<dbReference type="GO" id="GO:0005802">
    <property type="term" value="C:trans-Golgi network"/>
    <property type="evidence" value="ECO:0007669"/>
    <property type="project" value="InterPro"/>
</dbReference>
<name>A0A427AIM6_ENSVE</name>
<comment type="caution">
    <text evidence="2">The sequence shown here is derived from an EMBL/GenBank/DDBJ whole genome shotgun (WGS) entry which is preliminary data.</text>
</comment>